<dbReference type="Proteomes" id="UP001203665">
    <property type="component" value="Unassembled WGS sequence"/>
</dbReference>
<proteinExistence type="inferred from homology"/>
<name>A0ABT0XHX7_9BACI</name>
<gene>
    <name evidence="5" type="ORF">NDM98_08205</name>
</gene>
<comment type="caution">
    <text evidence="5">The sequence shown here is derived from an EMBL/GenBank/DDBJ whole genome shotgun (WGS) entry which is preliminary data.</text>
</comment>
<dbReference type="RefSeq" id="WP_251606191.1">
    <property type="nucleotide sequence ID" value="NZ_JAMQJY010000001.1"/>
</dbReference>
<dbReference type="InterPro" id="IPR008201">
    <property type="entry name" value="HepT-like"/>
</dbReference>
<evidence type="ECO:0000313" key="6">
    <source>
        <dbReference type="Proteomes" id="UP001203665"/>
    </source>
</evidence>
<comment type="similarity">
    <text evidence="4">Belongs to the HepT RNase toxin family.</text>
</comment>
<evidence type="ECO:0000256" key="4">
    <source>
        <dbReference type="ARBA" id="ARBA00024207"/>
    </source>
</evidence>
<keyword evidence="6" id="KW-1185">Reference proteome</keyword>
<dbReference type="PANTHER" id="PTHR33397:SF5">
    <property type="entry name" value="RNASE YUTE-RELATED"/>
    <property type="match status" value="1"/>
</dbReference>
<organism evidence="5 6">
    <name type="scientific">Alkalicoccobacillus plakortidis</name>
    <dbReference type="NCBI Taxonomy" id="444060"/>
    <lineage>
        <taxon>Bacteria</taxon>
        <taxon>Bacillati</taxon>
        <taxon>Bacillota</taxon>
        <taxon>Bacilli</taxon>
        <taxon>Bacillales</taxon>
        <taxon>Bacillaceae</taxon>
        <taxon>Alkalicoccobacillus</taxon>
    </lineage>
</organism>
<dbReference type="PANTHER" id="PTHR33397">
    <property type="entry name" value="UPF0331 PROTEIN YUTE"/>
    <property type="match status" value="1"/>
</dbReference>
<evidence type="ECO:0000256" key="2">
    <source>
        <dbReference type="ARBA" id="ARBA00022722"/>
    </source>
</evidence>
<keyword evidence="2" id="KW-0540">Nuclease</keyword>
<keyword evidence="3" id="KW-0378">Hydrolase</keyword>
<keyword evidence="1" id="KW-1277">Toxin-antitoxin system</keyword>
<sequence>MYFVDRKKIDETLDYMESLFPLIDQLQKRNRAIEELALERVCYLLIESIIDVGNSIIDGFIMRDPGSYADIVDILIDEKVISNEHGESLKQIVQCRKEIIQTTGTIDHDNLYDLLCTHWQALTAFPSKVRLYVENELGPVSAFLPKTD</sequence>
<dbReference type="EMBL" id="JAMQJY010000001">
    <property type="protein sequence ID" value="MCM2675472.1"/>
    <property type="molecule type" value="Genomic_DNA"/>
</dbReference>
<evidence type="ECO:0000256" key="3">
    <source>
        <dbReference type="ARBA" id="ARBA00022801"/>
    </source>
</evidence>
<dbReference type="InterPro" id="IPR037038">
    <property type="entry name" value="HepT-like_sf"/>
</dbReference>
<reference evidence="5" key="1">
    <citation type="submission" date="2022-06" db="EMBL/GenBank/DDBJ databases">
        <title>Alkalicoccobacillus porphyridii sp. nov., isolated from a marine red alga, Porphyridium purpureum and reclassification of Shouchella plakortidis and Shouchella gibsonii as Alkalicoccobacillus plakortidis comb. nov. and Alkalicoccobacillus gibsonii comb. nov.</title>
        <authorList>
            <person name="Kim K.H."/>
            <person name="Lee J.K."/>
            <person name="Han D.M."/>
            <person name="Baek J.H."/>
            <person name="Jeon C.O."/>
        </authorList>
    </citation>
    <scope>NUCLEOTIDE SEQUENCE</scope>
    <source>
        <strain evidence="5">DSM 19153</strain>
    </source>
</reference>
<dbReference type="Pfam" id="PF01934">
    <property type="entry name" value="HepT-like"/>
    <property type="match status" value="1"/>
</dbReference>
<evidence type="ECO:0000256" key="1">
    <source>
        <dbReference type="ARBA" id="ARBA00022649"/>
    </source>
</evidence>
<accession>A0ABT0XHX7</accession>
<dbReference type="InterPro" id="IPR052379">
    <property type="entry name" value="Type_VII_TA_RNase"/>
</dbReference>
<evidence type="ECO:0000313" key="5">
    <source>
        <dbReference type="EMBL" id="MCM2675472.1"/>
    </source>
</evidence>
<protein>
    <submittedName>
        <fullName evidence="5">DUF86 domain-containing protein</fullName>
    </submittedName>
</protein>
<dbReference type="Gene3D" id="1.20.120.580">
    <property type="entry name" value="bsu32300-like"/>
    <property type="match status" value="1"/>
</dbReference>